<accession>A0ABW1V684</accession>
<comment type="cofactor">
    <cofactor evidence="3">
        <name>Cu cation</name>
        <dbReference type="ChEBI" id="CHEBI:23378"/>
    </cofactor>
    <text evidence="3">Binds 1 copper ion per subunit.</text>
</comment>
<dbReference type="RefSeq" id="WP_379235490.1">
    <property type="nucleotide sequence ID" value="NZ_JBHSTE010000004.1"/>
</dbReference>
<feature type="signal peptide" evidence="4">
    <location>
        <begin position="1"/>
        <end position="21"/>
    </location>
</feature>
<gene>
    <name evidence="6" type="ORF">ACFP56_13950</name>
</gene>
<keyword evidence="3" id="KW-0862">Zinc</keyword>
<reference evidence="7" key="1">
    <citation type="journal article" date="2019" name="Int. J. Syst. Evol. Microbiol.">
        <title>The Global Catalogue of Microorganisms (GCM) 10K type strain sequencing project: providing services to taxonomists for standard genome sequencing and annotation.</title>
        <authorList>
            <consortium name="The Broad Institute Genomics Platform"/>
            <consortium name="The Broad Institute Genome Sequencing Center for Infectious Disease"/>
            <person name="Wu L."/>
            <person name="Ma J."/>
        </authorList>
    </citation>
    <scope>NUCLEOTIDE SEQUENCE [LARGE SCALE GENOMIC DNA]</scope>
    <source>
        <strain evidence="7">PCU 280</strain>
    </source>
</reference>
<dbReference type="Pfam" id="PF00080">
    <property type="entry name" value="Sod_Cu"/>
    <property type="match status" value="1"/>
</dbReference>
<dbReference type="Gene3D" id="2.60.40.200">
    <property type="entry name" value="Superoxide dismutase, copper/zinc binding domain"/>
    <property type="match status" value="1"/>
</dbReference>
<evidence type="ECO:0000313" key="6">
    <source>
        <dbReference type="EMBL" id="MFC6333726.1"/>
    </source>
</evidence>
<keyword evidence="3" id="KW-0560">Oxidoreductase</keyword>
<evidence type="ECO:0000256" key="3">
    <source>
        <dbReference type="RuleBase" id="RU000393"/>
    </source>
</evidence>
<keyword evidence="3" id="KW-0186">Copper</keyword>
<feature type="chain" id="PRO_5045378552" description="Superoxide dismutase [Cu-Zn]" evidence="4">
    <location>
        <begin position="22"/>
        <end position="175"/>
    </location>
</feature>
<dbReference type="EMBL" id="JBHSTE010000004">
    <property type="protein sequence ID" value="MFC6333726.1"/>
    <property type="molecule type" value="Genomic_DNA"/>
</dbReference>
<dbReference type="EC" id="1.15.1.1" evidence="3"/>
<dbReference type="InterPro" id="IPR036423">
    <property type="entry name" value="SOD-like_Cu/Zn_dom_sf"/>
</dbReference>
<evidence type="ECO:0000256" key="2">
    <source>
        <dbReference type="ARBA" id="ARBA00024900"/>
    </source>
</evidence>
<comment type="function">
    <text evidence="2">Destroys radicals which are normally produced within the cells and which are toxic to biological systems. May play a role in favoring mycobacterial survival in phagocytes.</text>
</comment>
<evidence type="ECO:0000313" key="7">
    <source>
        <dbReference type="Proteomes" id="UP001596233"/>
    </source>
</evidence>
<dbReference type="InterPro" id="IPR018152">
    <property type="entry name" value="SOD_Cu/Zn_BS"/>
</dbReference>
<comment type="cofactor">
    <cofactor evidence="3">
        <name>Zn(2+)</name>
        <dbReference type="ChEBI" id="CHEBI:29105"/>
    </cofactor>
    <text evidence="3">Binds 1 zinc ion per subunit.</text>
</comment>
<dbReference type="SUPFAM" id="SSF49329">
    <property type="entry name" value="Cu,Zn superoxide dismutase-like"/>
    <property type="match status" value="1"/>
</dbReference>
<dbReference type="PANTHER" id="PTHR10003">
    <property type="entry name" value="SUPEROXIDE DISMUTASE CU-ZN -RELATED"/>
    <property type="match status" value="1"/>
</dbReference>
<dbReference type="InterPro" id="IPR024134">
    <property type="entry name" value="SOD_Cu/Zn_/chaperone"/>
</dbReference>
<comment type="similarity">
    <text evidence="1 3">Belongs to the Cu-Zn superoxide dismutase family.</text>
</comment>
<feature type="domain" description="Superoxide dismutase copper/zinc binding" evidence="5">
    <location>
        <begin position="39"/>
        <end position="170"/>
    </location>
</feature>
<comment type="caution">
    <text evidence="6">The sequence shown here is derived from an EMBL/GenBank/DDBJ whole genome shotgun (WGS) entry which is preliminary data.</text>
</comment>
<dbReference type="PROSITE" id="PS00332">
    <property type="entry name" value="SOD_CU_ZN_2"/>
    <property type="match status" value="1"/>
</dbReference>
<keyword evidence="4" id="KW-0732">Signal</keyword>
<evidence type="ECO:0000259" key="5">
    <source>
        <dbReference type="Pfam" id="PF00080"/>
    </source>
</evidence>
<dbReference type="Proteomes" id="UP001596233">
    <property type="component" value="Unassembled WGS sequence"/>
</dbReference>
<evidence type="ECO:0000256" key="4">
    <source>
        <dbReference type="SAM" id="SignalP"/>
    </source>
</evidence>
<proteinExistence type="inferred from homology"/>
<dbReference type="CDD" id="cd00305">
    <property type="entry name" value="Cu-Zn_Superoxide_Dismutase"/>
    <property type="match status" value="1"/>
</dbReference>
<organism evidence="6 7">
    <name type="scientific">Paenibacillus septentrionalis</name>
    <dbReference type="NCBI Taxonomy" id="429342"/>
    <lineage>
        <taxon>Bacteria</taxon>
        <taxon>Bacillati</taxon>
        <taxon>Bacillota</taxon>
        <taxon>Bacilli</taxon>
        <taxon>Bacillales</taxon>
        <taxon>Paenibacillaceae</taxon>
        <taxon>Paenibacillus</taxon>
    </lineage>
</organism>
<keyword evidence="3" id="KW-0479">Metal-binding</keyword>
<dbReference type="InterPro" id="IPR001424">
    <property type="entry name" value="SOD_Cu_Zn_dom"/>
</dbReference>
<protein>
    <recommendedName>
        <fullName evidence="3">Superoxide dismutase [Cu-Zn]</fullName>
        <ecNumber evidence="3">1.15.1.1</ecNumber>
    </recommendedName>
</protein>
<sequence>MKKLILSSCIALFLLAPVSQAAERPLSIPIIDANGSTIGQATFIQEGKNVNIHVQAKQLPPGEHAIHIHEKGLCEPPEFTSAGEHFNPKHKQHGFNNPKGFHSGDLPNIVVSEDGTVDVTLLTNEVTLKKGKKNTLRSKQGTSLVIHAAPDDYVTNPAGNAGARIACGVISSPAK</sequence>
<evidence type="ECO:0000256" key="1">
    <source>
        <dbReference type="ARBA" id="ARBA00010457"/>
    </source>
</evidence>
<name>A0ABW1V684_9BACL</name>
<comment type="catalytic activity">
    <reaction evidence="3">
        <text>2 superoxide + 2 H(+) = H2O2 + O2</text>
        <dbReference type="Rhea" id="RHEA:20696"/>
        <dbReference type="ChEBI" id="CHEBI:15378"/>
        <dbReference type="ChEBI" id="CHEBI:15379"/>
        <dbReference type="ChEBI" id="CHEBI:16240"/>
        <dbReference type="ChEBI" id="CHEBI:18421"/>
        <dbReference type="EC" id="1.15.1.1"/>
    </reaction>
</comment>
<keyword evidence="7" id="KW-1185">Reference proteome</keyword>